<evidence type="ECO:0000313" key="2">
    <source>
        <dbReference type="Proteomes" id="UP001143910"/>
    </source>
</evidence>
<sequence>MPFALEERVGPCNSPTVLVDGFDVTGEPREEDGRAACRLDLPNEEQISAAIRVLSTTKFEQSTAPGTLAAAFQVLLQTREPLSIEALSSAKGWEAADVQKSVVALQRDGLVHLDADGYIVGVCGLSVTPTNHEMHIQGRIYWAWCALDVIGIFGALRVSGLARSLDPLTRCAIKLEFENGLPKETNLLICMADHVPGLSIKETWCCNVNFFKLRSAGQAWMSENGVTGSIFVVENVTAAAREACLRLGVRESWIRF</sequence>
<organism evidence="1 2">
    <name type="scientific">Zarea fungicola</name>
    <dbReference type="NCBI Taxonomy" id="93591"/>
    <lineage>
        <taxon>Eukaryota</taxon>
        <taxon>Fungi</taxon>
        <taxon>Dikarya</taxon>
        <taxon>Ascomycota</taxon>
        <taxon>Pezizomycotina</taxon>
        <taxon>Sordariomycetes</taxon>
        <taxon>Hypocreomycetidae</taxon>
        <taxon>Hypocreales</taxon>
        <taxon>Cordycipitaceae</taxon>
        <taxon>Zarea</taxon>
    </lineage>
</organism>
<reference evidence="1" key="1">
    <citation type="submission" date="2022-08" db="EMBL/GenBank/DDBJ databases">
        <title>Genome Sequence of Lecanicillium fungicola.</title>
        <authorList>
            <person name="Buettner E."/>
        </authorList>
    </citation>
    <scope>NUCLEOTIDE SEQUENCE</scope>
    <source>
        <strain evidence="1">Babe33</strain>
    </source>
</reference>
<dbReference type="Proteomes" id="UP001143910">
    <property type="component" value="Unassembled WGS sequence"/>
</dbReference>
<accession>A0ACC1N8W2</accession>
<name>A0ACC1N8W2_9HYPO</name>
<protein>
    <submittedName>
        <fullName evidence="1">Uncharacterized protein</fullName>
    </submittedName>
</protein>
<gene>
    <name evidence="1" type="ORF">NQ176_g5632</name>
</gene>
<keyword evidence="2" id="KW-1185">Reference proteome</keyword>
<comment type="caution">
    <text evidence="1">The sequence shown here is derived from an EMBL/GenBank/DDBJ whole genome shotgun (WGS) entry which is preliminary data.</text>
</comment>
<proteinExistence type="predicted"/>
<dbReference type="EMBL" id="JANJQO010000733">
    <property type="protein sequence ID" value="KAJ2975233.1"/>
    <property type="molecule type" value="Genomic_DNA"/>
</dbReference>
<evidence type="ECO:0000313" key="1">
    <source>
        <dbReference type="EMBL" id="KAJ2975233.1"/>
    </source>
</evidence>